<dbReference type="AlphaFoldDB" id="A0A363NNR1"/>
<dbReference type="Pfam" id="PF12771">
    <property type="entry name" value="SusD-like_2"/>
    <property type="match status" value="1"/>
</dbReference>
<dbReference type="InterPro" id="IPR041662">
    <property type="entry name" value="SusD-like_2"/>
</dbReference>
<dbReference type="EMBL" id="QCXX01000007">
    <property type="protein sequence ID" value="PUV22367.1"/>
    <property type="molecule type" value="Genomic_DNA"/>
</dbReference>
<dbReference type="PROSITE" id="PS51257">
    <property type="entry name" value="PROKAR_LIPOPROTEIN"/>
    <property type="match status" value="1"/>
</dbReference>
<organism evidence="1 2">
    <name type="scientific">Sphingobacterium athyrii</name>
    <dbReference type="NCBI Taxonomy" id="2152717"/>
    <lineage>
        <taxon>Bacteria</taxon>
        <taxon>Pseudomonadati</taxon>
        <taxon>Bacteroidota</taxon>
        <taxon>Sphingobacteriia</taxon>
        <taxon>Sphingobacteriales</taxon>
        <taxon>Sphingobacteriaceae</taxon>
        <taxon>Sphingobacterium</taxon>
    </lineage>
</organism>
<evidence type="ECO:0000313" key="1">
    <source>
        <dbReference type="EMBL" id="PUV22367.1"/>
    </source>
</evidence>
<dbReference type="InterPro" id="IPR011990">
    <property type="entry name" value="TPR-like_helical_dom_sf"/>
</dbReference>
<reference evidence="1 2" key="1">
    <citation type="submission" date="2018-04" db="EMBL/GenBank/DDBJ databases">
        <title>Sphingobacterium sp. M46 Genome.</title>
        <authorList>
            <person name="Cheng J."/>
            <person name="Li Y."/>
        </authorList>
    </citation>
    <scope>NUCLEOTIDE SEQUENCE [LARGE SCALE GENOMIC DNA]</scope>
    <source>
        <strain evidence="1 2">M46</strain>
    </source>
</reference>
<evidence type="ECO:0000313" key="2">
    <source>
        <dbReference type="Proteomes" id="UP000250831"/>
    </source>
</evidence>
<comment type="caution">
    <text evidence="1">The sequence shown here is derived from an EMBL/GenBank/DDBJ whole genome shotgun (WGS) entry which is preliminary data.</text>
</comment>
<accession>A0A363NNR1</accession>
<sequence length="528" mass="60306">MKKFNKILIYGSFLLTLVSFQSCKTELEDRYVDPEQTVTPNIPAFFTQILNNPRLRSEYWHYRTFIFMHHARYTQTAYFENENTMYQQSDSYTNDYWKDFYSPGMMGIFRVMEKTFNGLSDQEKASKEIFMTAAKVVLYDQASKLVDNFGDIPFSEAGSLASTDQIKLAKFDDQKELYNTFLIGLKEANSFFKNASATNEFNRADILNSGNLTKWRKYTNSLRLRLLMRISAIDENRAKTDIMEMLNNPTEYPLLDGTNTGDYSVGTEDILLQPLTNYTSSLLDAVRELPSHYAPDYMLNTVLKTANDPRTTVLFDKFGETVGGKFIPNKEYQAMPITFTSAQANAQYMKYSVVDSATAWINNKLPGVLMTASETNFIKAEAQERWGTDAAAKTAYETAVKQSVAFYYYLNANSSNSAKATKPSSEVIDKFVTESNIAFSGDKNAKLKLIGTQKWLHFGWLQGEQAWSEYRRTGYPTLPAFPVSTLNGFQRPPVRLTYPSSEITNNSENYQAVKSKDTRDTKIFWDVN</sequence>
<proteinExistence type="predicted"/>
<dbReference type="SUPFAM" id="SSF48452">
    <property type="entry name" value="TPR-like"/>
    <property type="match status" value="1"/>
</dbReference>
<keyword evidence="1" id="KW-0449">Lipoprotein</keyword>
<dbReference type="Proteomes" id="UP000250831">
    <property type="component" value="Unassembled WGS sequence"/>
</dbReference>
<name>A0A363NNR1_9SPHI</name>
<dbReference type="RefSeq" id="WP_108636014.1">
    <property type="nucleotide sequence ID" value="NZ_QCXX01000007.1"/>
</dbReference>
<dbReference type="Gene3D" id="1.25.40.390">
    <property type="match status" value="1"/>
</dbReference>
<keyword evidence="2" id="KW-1185">Reference proteome</keyword>
<gene>
    <name evidence="1" type="ORF">DCO56_22700</name>
</gene>
<dbReference type="OrthoDB" id="9766256at2"/>
<protein>
    <submittedName>
        <fullName evidence="1">SusD/RagB family nutrient-binding outer membrane lipoprotein</fullName>
    </submittedName>
</protein>